<comment type="caution">
    <text evidence="3">The sequence shown here is derived from an EMBL/GenBank/DDBJ whole genome shotgun (WGS) entry which is preliminary data.</text>
</comment>
<dbReference type="InterPro" id="IPR054612">
    <property type="entry name" value="Phage_capsid-like_C"/>
</dbReference>
<evidence type="ECO:0000256" key="1">
    <source>
        <dbReference type="ARBA" id="ARBA00004328"/>
    </source>
</evidence>
<dbReference type="NCBIfam" id="TIGR01554">
    <property type="entry name" value="major_cap_HK97"/>
    <property type="match status" value="1"/>
</dbReference>
<feature type="domain" description="Phage capsid-like C-terminal" evidence="2">
    <location>
        <begin position="98"/>
        <end position="231"/>
    </location>
</feature>
<evidence type="ECO:0000313" key="4">
    <source>
        <dbReference type="Proteomes" id="UP000049685"/>
    </source>
</evidence>
<protein>
    <submittedName>
        <fullName evidence="3">MAjor capsid protein a</fullName>
    </submittedName>
</protein>
<reference evidence="4" key="1">
    <citation type="submission" date="2015-01" db="EMBL/GenBank/DDBJ databases">
        <authorList>
            <person name="Aslett A.Martin."/>
            <person name="De Silva Nishadi"/>
        </authorList>
    </citation>
    <scope>NUCLEOTIDE SEQUENCE [LARGE SCALE GENOMIC DNA]</scope>
    <source>
        <strain evidence="4">UMC4404</strain>
    </source>
</reference>
<dbReference type="Proteomes" id="UP000049685">
    <property type="component" value="Unassembled WGS sequence"/>
</dbReference>
<evidence type="ECO:0000313" key="3">
    <source>
        <dbReference type="EMBL" id="CEN31394.1"/>
    </source>
</evidence>
<dbReference type="EMBL" id="CDNY01000004">
    <property type="protein sequence ID" value="CEN31394.1"/>
    <property type="molecule type" value="Genomic_DNA"/>
</dbReference>
<dbReference type="AlphaFoldDB" id="A0A9P1P7W7"/>
<proteinExistence type="predicted"/>
<evidence type="ECO:0000259" key="2">
    <source>
        <dbReference type="Pfam" id="PF05065"/>
    </source>
</evidence>
<dbReference type="SUPFAM" id="SSF56563">
    <property type="entry name" value="Major capsid protein gp5"/>
    <property type="match status" value="1"/>
</dbReference>
<comment type="subcellular location">
    <subcellularLocation>
        <location evidence="1">Virion</location>
    </subcellularLocation>
</comment>
<gene>
    <name evidence="3" type="ORF">UMC4404_32681</name>
</gene>
<dbReference type="Pfam" id="PF05065">
    <property type="entry name" value="Phage_capsid"/>
    <property type="match status" value="1"/>
</dbReference>
<name>A0A9P1P7W7_PARSO</name>
<sequence length="382" mass="42883">MGMKNLDKTIDMTQIRAQVDEALKNNNSEDISEALVRMAEGIQENILKEAQTQARSLIRAQVNDRNVLNERGMNVLTTEERKYYEQVIEKRAFTNLDVALPKTVFDRVFDELEKEHPLLNKITFQNTTAVTEWVIRKTDCEAAWWGKLTDTIKKELSQGFDKIKTDMYKLTAYMPVSKAMLDLGPEWLDRYVRAVLSESISMALEYAIVAGTGKDQPIGMIKDLKGSVVEGVYPDKAAIKLNDFKPTTLGKSVMAPLTKGGSRAVPSILVLVNPLDYWEKVFGATTFLTPQGTYVHGVMPIPSEIIQSVAVPKGKLIAGMGKDYFMGIGSSQKIEYSDEYKFLDDERTYVSKQYATGEPTDNESFLVFDITKLSVDVPVESK</sequence>
<accession>A0A9P1P7W7</accession>
<dbReference type="InterPro" id="IPR024455">
    <property type="entry name" value="Phage_capsid"/>
</dbReference>
<organism evidence="3 4">
    <name type="scientific">Paraclostridium sordellii</name>
    <name type="common">Clostridium sordellii</name>
    <dbReference type="NCBI Taxonomy" id="1505"/>
    <lineage>
        <taxon>Bacteria</taxon>
        <taxon>Bacillati</taxon>
        <taxon>Bacillota</taxon>
        <taxon>Clostridia</taxon>
        <taxon>Peptostreptococcales</taxon>
        <taxon>Peptostreptococcaceae</taxon>
        <taxon>Paraclostridium</taxon>
    </lineage>
</organism>
<dbReference type="Gene3D" id="3.30.2400.10">
    <property type="entry name" value="Major capsid protein gp5"/>
    <property type="match status" value="1"/>
</dbReference>
<dbReference type="RefSeq" id="WP_057558912.1">
    <property type="nucleotide sequence ID" value="NZ_CDNH01000001.1"/>
</dbReference>